<dbReference type="EMBL" id="ATGI01000018">
    <property type="protein sequence ID" value="EPF74529.1"/>
    <property type="molecule type" value="Genomic_DNA"/>
</dbReference>
<dbReference type="PATRIC" id="fig|421052.3.peg.1526"/>
<feature type="signal peptide" evidence="1">
    <location>
        <begin position="1"/>
        <end position="29"/>
    </location>
</feature>
<keyword evidence="3" id="KW-1185">Reference proteome</keyword>
<dbReference type="HOGENOM" id="CLU_808052_0_0_6"/>
<protein>
    <recommendedName>
        <fullName evidence="4">DUF2931 family protein</fullName>
    </recommendedName>
</protein>
<evidence type="ECO:0000256" key="1">
    <source>
        <dbReference type="SAM" id="SignalP"/>
    </source>
</evidence>
<organism evidence="2 3">
    <name type="scientific">Acinetobacter rudis CIP 110305</name>
    <dbReference type="NCBI Taxonomy" id="421052"/>
    <lineage>
        <taxon>Bacteria</taxon>
        <taxon>Pseudomonadati</taxon>
        <taxon>Pseudomonadota</taxon>
        <taxon>Gammaproteobacteria</taxon>
        <taxon>Moraxellales</taxon>
        <taxon>Moraxellaceae</taxon>
        <taxon>Acinetobacter</taxon>
    </lineage>
</organism>
<dbReference type="AlphaFoldDB" id="S3NJN7"/>
<feature type="chain" id="PRO_5004512215" description="DUF2931 family protein" evidence="1">
    <location>
        <begin position="30"/>
        <end position="336"/>
    </location>
</feature>
<dbReference type="RefSeq" id="WP_016655976.1">
    <property type="nucleotide sequence ID" value="NZ_KE340352.1"/>
</dbReference>
<sequence length="336" mass="38678">MKVHKRTFIKKIPQFFLLIFCLMMRSTMANEYQVDIGWVPGFISEFNNAQTYINDSSGKVITHFGGRNTAGGALGTGVQNSPKAEFQTPSTMLVTWLSFKDGYFWQAKIDLPEKDISRLFDEKIQGIFVSQPYQKVQRYNKLVVNVGPQGKVYIFLGGVDIKLIGKYQGYKIDIPWETHVKDTWSSSPAQPITKHQYITKVQESRKDTIKQAEQFDEKIFNPIKWKLTLNQPNQLIAYTSKMINGEDQTILDNVGQTTLNSVPKIFIFDVKNGSKISRYRVKLDPIIYAFFHDNFNSNNVVNFNINFPNANEANLYLEQGAKKVEFKKIDIEEIKR</sequence>
<proteinExistence type="predicted"/>
<evidence type="ECO:0008006" key="4">
    <source>
        <dbReference type="Google" id="ProtNLM"/>
    </source>
</evidence>
<accession>S3NJN7</accession>
<gene>
    <name evidence="2" type="ORF">F945_01568</name>
</gene>
<dbReference type="InterPro" id="IPR021326">
    <property type="entry name" value="DUF2931"/>
</dbReference>
<evidence type="ECO:0000313" key="3">
    <source>
        <dbReference type="Proteomes" id="UP000014568"/>
    </source>
</evidence>
<dbReference type="OrthoDB" id="9763489at2"/>
<evidence type="ECO:0000313" key="2">
    <source>
        <dbReference type="EMBL" id="EPF74529.1"/>
    </source>
</evidence>
<reference evidence="2 3" key="1">
    <citation type="submission" date="2013-06" db="EMBL/GenBank/DDBJ databases">
        <title>The Genome Sequence of Acinetobacter rudis CIP 110305.</title>
        <authorList>
            <consortium name="The Broad Institute Genome Sequencing Platform"/>
            <consortium name="The Broad Institute Genome Sequencing Center for Infectious Disease"/>
            <person name="Cerqueira G."/>
            <person name="Feldgarden M."/>
            <person name="Courvalin P."/>
            <person name="Perichon B."/>
            <person name="Grillot-Courvalin C."/>
            <person name="Clermont D."/>
            <person name="Rocha E."/>
            <person name="Yoon E.-J."/>
            <person name="Nemec A."/>
            <person name="Young S.K."/>
            <person name="Zeng Q."/>
            <person name="Gargeya S."/>
            <person name="Fitzgerald M."/>
            <person name="Abouelleil A."/>
            <person name="Alvarado L."/>
            <person name="Berlin A.M."/>
            <person name="Chapman S.B."/>
            <person name="Dewar J."/>
            <person name="Goldberg J."/>
            <person name="Griggs A."/>
            <person name="Gujja S."/>
            <person name="Hansen M."/>
            <person name="Howarth C."/>
            <person name="Imamovic A."/>
            <person name="Larimer J."/>
            <person name="McCowan C."/>
            <person name="Murphy C."/>
            <person name="Pearson M."/>
            <person name="Priest M."/>
            <person name="Roberts A."/>
            <person name="Saif S."/>
            <person name="Shea T."/>
            <person name="Sykes S."/>
            <person name="Wortman J."/>
            <person name="Nusbaum C."/>
            <person name="Birren B."/>
        </authorList>
    </citation>
    <scope>NUCLEOTIDE SEQUENCE [LARGE SCALE GENOMIC DNA]</scope>
    <source>
        <strain evidence="2 3">CIP 110305</strain>
    </source>
</reference>
<keyword evidence="1" id="KW-0732">Signal</keyword>
<dbReference type="Pfam" id="PF11153">
    <property type="entry name" value="DUF2931"/>
    <property type="match status" value="1"/>
</dbReference>
<comment type="caution">
    <text evidence="2">The sequence shown here is derived from an EMBL/GenBank/DDBJ whole genome shotgun (WGS) entry which is preliminary data.</text>
</comment>
<dbReference type="Proteomes" id="UP000014568">
    <property type="component" value="Unassembled WGS sequence"/>
</dbReference>
<name>S3NJN7_9GAMM</name>